<dbReference type="RefSeq" id="YP_009873716.1">
    <property type="nucleotide sequence ID" value="NC_049340.1"/>
</dbReference>
<dbReference type="Proteomes" id="UP000422648">
    <property type="component" value="Segment"/>
</dbReference>
<reference evidence="1 2" key="1">
    <citation type="journal article" date="2019" name="Arch. Virol.">
        <title>A novel jumbo Tenacibaculum maritimum lytic phage with head-fiber-like appendages.</title>
        <authorList>
            <person name="Kawato Y."/>
            <person name="Istiqomah I."/>
            <person name="Gaafar A.Y."/>
            <person name="Hanaoka M."/>
            <person name="Ishimaru K."/>
            <person name="Yasuike M."/>
            <person name="Nishiki I."/>
            <person name="Nakamura Y."/>
            <person name="Fujiwara A."/>
            <person name="Nakai T."/>
        </authorList>
    </citation>
    <scope>NUCLEOTIDE SEQUENCE [LARGE SCALE GENOMIC DNA]</scope>
    <source>
        <strain evidence="1 2">PTm1</strain>
    </source>
</reference>
<dbReference type="GeneID" id="55802837"/>
<evidence type="ECO:0000313" key="2">
    <source>
        <dbReference type="Proteomes" id="UP000422648"/>
    </source>
</evidence>
<name>A0A5S9HXC5_9CAUD</name>
<organism evidence="1 2">
    <name type="scientific">Tenacibaculum phage PTm1</name>
    <dbReference type="NCBI Taxonomy" id="2547425"/>
    <lineage>
        <taxon>Viruses</taxon>
        <taxon>Duplodnaviria</taxon>
        <taxon>Heunggongvirae</taxon>
        <taxon>Uroviricota</taxon>
        <taxon>Caudoviricetes</taxon>
        <taxon>Shirahamavirus</taxon>
        <taxon>Shirahamavirus PTm1</taxon>
    </lineage>
</organism>
<dbReference type="EMBL" id="AP019524">
    <property type="protein sequence ID" value="BBI90424.1"/>
    <property type="molecule type" value="Genomic_DNA"/>
</dbReference>
<protein>
    <submittedName>
        <fullName evidence="1">Uncharacterized protein</fullName>
    </submittedName>
</protein>
<proteinExistence type="predicted"/>
<evidence type="ECO:0000313" key="1">
    <source>
        <dbReference type="EMBL" id="BBI90424.1"/>
    </source>
</evidence>
<sequence length="100" mass="12096">MKYIKFLECEDFAHDFEMFCYCDVTMIKTFDQDDFHQPCEELIDTLVEFFIKSCDINITTVFNYPLSYIVNFGDKQVEYYNTQTMFTDLLFFVYGHTTKF</sequence>
<dbReference type="KEGG" id="vg:55802837"/>
<keyword evidence="2" id="KW-1185">Reference proteome</keyword>
<accession>A0A5S9HXC5</accession>